<gene>
    <name evidence="8" type="ORF">ALNOE001_16170</name>
</gene>
<dbReference type="GO" id="GO:0016780">
    <property type="term" value="F:phosphotransferase activity, for other substituted phosphate groups"/>
    <property type="evidence" value="ECO:0007669"/>
    <property type="project" value="TreeGrafter"/>
</dbReference>
<evidence type="ECO:0000256" key="5">
    <source>
        <dbReference type="ARBA" id="ARBA00023136"/>
    </source>
</evidence>
<evidence type="ECO:0000256" key="3">
    <source>
        <dbReference type="ARBA" id="ARBA00022692"/>
    </source>
</evidence>
<evidence type="ECO:0000259" key="7">
    <source>
        <dbReference type="Pfam" id="PF02397"/>
    </source>
</evidence>
<dbReference type="InterPro" id="IPR017473">
    <property type="entry name" value="Undecaprenyl-P_gluc_Ptfrase"/>
</dbReference>
<dbReference type="Pfam" id="PF02397">
    <property type="entry name" value="Bac_transf"/>
    <property type="match status" value="1"/>
</dbReference>
<comment type="subcellular location">
    <subcellularLocation>
        <location evidence="1">Membrane</location>
        <topology evidence="1">Multi-pass membrane protein</topology>
    </subcellularLocation>
</comment>
<dbReference type="Proteomes" id="UP000253099">
    <property type="component" value="Unassembled WGS sequence"/>
</dbReference>
<feature type="transmembrane region" description="Helical" evidence="6">
    <location>
        <begin position="12"/>
        <end position="30"/>
    </location>
</feature>
<protein>
    <recommendedName>
        <fullName evidence="7">Bacterial sugar transferase domain-containing protein</fullName>
    </recommendedName>
</protein>
<accession>A0A366MAX8</accession>
<proteinExistence type="predicted"/>
<feature type="transmembrane region" description="Helical" evidence="6">
    <location>
        <begin position="88"/>
        <end position="105"/>
    </location>
</feature>
<sequence length="469" mass="54096">MIKENQRLLNAILIATDASVVVIVFIAVWFLRFKTTIFGPLGGYLSFEMYALLVIVIVPLYLISYYFLGLYKPLRDQSNLIHEGTQIFKANIVVFVFLIALLFIIDQPNYSRILIFVFAFFSTLFAIIEKATFRIILRHIRANDQNLKHILIVGDGELAIKFARKIISKKYLGYSISGFLGSSPSIGDEIEGTNGATVIGKISDLDELLSNKQFDRIIIAIPLKYYENLTKSVDICENYGVKAEIVPDYYRYFPAKPSIYMIDDLPIINVRYVPLDDVLNRFIKKVSDIVISIIAIIITSPIMIATAIAIKLTSPGPIIFKQERIGYQNRPFMMYKFRSMKVQDKSDEKSKWTTKDDPRKTKIGDFIRKTSIDELLQFFNVLKGEMSVVGPRPERPYFVDKFRDEIPKYMVKHHVRPGLTGWAQVHGFRGNTSIKRRIEYDIEYVENWYFGLDILIMWKTIVKGNENAY</sequence>
<dbReference type="InterPro" id="IPR017475">
    <property type="entry name" value="EPS_sugar_tfrase"/>
</dbReference>
<dbReference type="NCBIfam" id="TIGR03025">
    <property type="entry name" value="EPS_sugtrans"/>
    <property type="match status" value="1"/>
</dbReference>
<dbReference type="Pfam" id="PF13727">
    <property type="entry name" value="CoA_binding_3"/>
    <property type="match status" value="1"/>
</dbReference>
<dbReference type="NCBIfam" id="TIGR03023">
    <property type="entry name" value="WcaJ_sugtrans"/>
    <property type="match status" value="1"/>
</dbReference>
<evidence type="ECO:0000256" key="1">
    <source>
        <dbReference type="ARBA" id="ARBA00004141"/>
    </source>
</evidence>
<keyword evidence="3 6" id="KW-0812">Transmembrane</keyword>
<dbReference type="InterPro" id="IPR003362">
    <property type="entry name" value="Bact_transf"/>
</dbReference>
<organism evidence="8 9">
    <name type="scientific">Candidatus Methanobinarius endosymbioticus</name>
    <dbReference type="NCBI Taxonomy" id="2006182"/>
    <lineage>
        <taxon>Archaea</taxon>
        <taxon>Methanobacteriati</taxon>
        <taxon>Methanobacteriota</taxon>
        <taxon>Methanomada group</taxon>
        <taxon>Methanobacteria</taxon>
        <taxon>Methanobacteriales</taxon>
        <taxon>Methanobacteriaceae</taxon>
        <taxon>Candidatus Methanobinarius</taxon>
    </lineage>
</organism>
<dbReference type="GO" id="GO:0016020">
    <property type="term" value="C:membrane"/>
    <property type="evidence" value="ECO:0007669"/>
    <property type="project" value="UniProtKB-SubCell"/>
</dbReference>
<feature type="transmembrane region" description="Helical" evidence="6">
    <location>
        <begin position="50"/>
        <end position="68"/>
    </location>
</feature>
<keyword evidence="5 6" id="KW-0472">Membrane</keyword>
<evidence type="ECO:0000256" key="2">
    <source>
        <dbReference type="ARBA" id="ARBA00022679"/>
    </source>
</evidence>
<comment type="caution">
    <text evidence="8">The sequence shown here is derived from an EMBL/GenBank/DDBJ whole genome shotgun (WGS) entry which is preliminary data.</text>
</comment>
<evidence type="ECO:0000256" key="4">
    <source>
        <dbReference type="ARBA" id="ARBA00022989"/>
    </source>
</evidence>
<evidence type="ECO:0000313" key="8">
    <source>
        <dbReference type="EMBL" id="RBQ22662.1"/>
    </source>
</evidence>
<keyword evidence="9" id="KW-1185">Reference proteome</keyword>
<dbReference type="PANTHER" id="PTHR30576">
    <property type="entry name" value="COLANIC BIOSYNTHESIS UDP-GLUCOSE LIPID CARRIER TRANSFERASE"/>
    <property type="match status" value="1"/>
</dbReference>
<dbReference type="EMBL" id="NIZT01000054">
    <property type="protein sequence ID" value="RBQ22662.1"/>
    <property type="molecule type" value="Genomic_DNA"/>
</dbReference>
<dbReference type="PANTHER" id="PTHR30576:SF0">
    <property type="entry name" value="UNDECAPRENYL-PHOSPHATE N-ACETYLGALACTOSAMINYL 1-PHOSPHATE TRANSFERASE-RELATED"/>
    <property type="match status" value="1"/>
</dbReference>
<evidence type="ECO:0000256" key="6">
    <source>
        <dbReference type="SAM" id="Phobius"/>
    </source>
</evidence>
<feature type="transmembrane region" description="Helical" evidence="6">
    <location>
        <begin position="289"/>
        <end position="310"/>
    </location>
</feature>
<name>A0A366MAX8_9EURY</name>
<keyword evidence="2" id="KW-0808">Transferase</keyword>
<keyword evidence="4 6" id="KW-1133">Transmembrane helix</keyword>
<dbReference type="Gene3D" id="3.40.50.720">
    <property type="entry name" value="NAD(P)-binding Rossmann-like Domain"/>
    <property type="match status" value="1"/>
</dbReference>
<dbReference type="AlphaFoldDB" id="A0A366MAX8"/>
<feature type="transmembrane region" description="Helical" evidence="6">
    <location>
        <begin position="111"/>
        <end position="128"/>
    </location>
</feature>
<reference evidence="8 9" key="1">
    <citation type="submission" date="2018-06" db="EMBL/GenBank/DDBJ databases">
        <title>Genomic insight into two independent archaeal endosymbiosis events.</title>
        <authorList>
            <person name="Lind A.E."/>
            <person name="Lewis W.H."/>
            <person name="Spang A."/>
            <person name="Guy L."/>
            <person name="Embley M.T."/>
            <person name="Ettema T.J.G."/>
        </authorList>
    </citation>
    <scope>NUCLEOTIDE SEQUENCE [LARGE SCALE GENOMIC DNA]</scope>
    <source>
        <strain evidence="8">NOE</strain>
    </source>
</reference>
<evidence type="ECO:0000313" key="9">
    <source>
        <dbReference type="Proteomes" id="UP000253099"/>
    </source>
</evidence>
<feature type="domain" description="Bacterial sugar transferase" evidence="7">
    <location>
        <begin position="284"/>
        <end position="463"/>
    </location>
</feature>